<proteinExistence type="predicted"/>
<reference evidence="1 2" key="1">
    <citation type="submission" date="2020-04" db="EMBL/GenBank/DDBJ databases">
        <title>Chromosome-level genome assembly of a cyprinid fish Onychostoma macrolepis by integration of Nanopore Sequencing, Bionano and Hi-C technology.</title>
        <authorList>
            <person name="Wang D."/>
        </authorList>
    </citation>
    <scope>NUCLEOTIDE SEQUENCE [LARGE SCALE GENOMIC DNA]</scope>
    <source>
        <strain evidence="1">SWU-2019</strain>
        <tissue evidence="1">Muscle</tissue>
    </source>
</reference>
<evidence type="ECO:0000313" key="2">
    <source>
        <dbReference type="Proteomes" id="UP000579812"/>
    </source>
</evidence>
<organism evidence="1 2">
    <name type="scientific">Onychostoma macrolepis</name>
    <dbReference type="NCBI Taxonomy" id="369639"/>
    <lineage>
        <taxon>Eukaryota</taxon>
        <taxon>Metazoa</taxon>
        <taxon>Chordata</taxon>
        <taxon>Craniata</taxon>
        <taxon>Vertebrata</taxon>
        <taxon>Euteleostomi</taxon>
        <taxon>Actinopterygii</taxon>
        <taxon>Neopterygii</taxon>
        <taxon>Teleostei</taxon>
        <taxon>Ostariophysi</taxon>
        <taxon>Cypriniformes</taxon>
        <taxon>Cyprinidae</taxon>
        <taxon>Acrossocheilinae</taxon>
        <taxon>Onychostoma</taxon>
    </lineage>
</organism>
<protein>
    <submittedName>
        <fullName evidence="1">Uncharacterized protein</fullName>
    </submittedName>
</protein>
<accession>A0A7J6CEN0</accession>
<gene>
    <name evidence="1" type="ORF">G5714_013206</name>
</gene>
<dbReference type="AlphaFoldDB" id="A0A7J6CEN0"/>
<comment type="caution">
    <text evidence="1">The sequence shown here is derived from an EMBL/GenBank/DDBJ whole genome shotgun (WGS) entry which is preliminary data.</text>
</comment>
<sequence length="144" mass="16859">MPNISVSQEWHHKYLQEIDQFVENHFPTLPAEGPRGSQLKQIQDFLKSAQSMIYDEVLRLTPALKDAGLLDHLKDSYSRHIFTNLDLLLNRDLSVKDISLPYYVGKRCFLQNNISTYLQNILRYDEEHGHNGDSMDEETFIRVH</sequence>
<keyword evidence="2" id="KW-1185">Reference proteome</keyword>
<name>A0A7J6CEN0_9TELE</name>
<dbReference type="Proteomes" id="UP000579812">
    <property type="component" value="Unassembled WGS sequence"/>
</dbReference>
<evidence type="ECO:0000313" key="1">
    <source>
        <dbReference type="EMBL" id="KAF4105544.1"/>
    </source>
</evidence>
<dbReference type="EMBL" id="JAAMOB010000013">
    <property type="protein sequence ID" value="KAF4105544.1"/>
    <property type="molecule type" value="Genomic_DNA"/>
</dbReference>